<evidence type="ECO:0000313" key="3">
    <source>
        <dbReference type="Proteomes" id="UP000765509"/>
    </source>
</evidence>
<protein>
    <submittedName>
        <fullName evidence="2">Uncharacterized protein</fullName>
    </submittedName>
</protein>
<sequence>SDNMVRQSNIETASTATRIIPAKTANFDYNCTVIVAQKNKPEPISSELINLDIINTLQKAKHGANNQEPAIAPQAAPRKVIDVIMAEANQLQKDKADTPTRSLSVHIQSQPEGLQQCIAAQRVPDHCRSVKKLHEFLPDCEKIPELSQHLQVTQWMASIDGKEKHDAFKRRMEEKHPSTTQESAKNSPSNQKQQFQHEKAATSSEKGQRKGTSHKNLQPGLHNPQDSAGCHGKCISDGQNNDGISEKGGSHIKISEIISDILDGTPNLYIAINDVKVIFLIKIHQFVTILRQIT</sequence>
<dbReference type="EMBL" id="AVOT02111771">
    <property type="protein sequence ID" value="MBW0582164.1"/>
    <property type="molecule type" value="Genomic_DNA"/>
</dbReference>
<name>A0A9Q3KJG5_9BASI</name>
<keyword evidence="3" id="KW-1185">Reference proteome</keyword>
<feature type="compositionally biased region" description="Polar residues" evidence="1">
    <location>
        <begin position="178"/>
        <end position="194"/>
    </location>
</feature>
<evidence type="ECO:0000313" key="2">
    <source>
        <dbReference type="EMBL" id="MBW0582164.1"/>
    </source>
</evidence>
<feature type="region of interest" description="Disordered" evidence="1">
    <location>
        <begin position="162"/>
        <end position="234"/>
    </location>
</feature>
<feature type="compositionally biased region" description="Basic and acidic residues" evidence="1">
    <location>
        <begin position="162"/>
        <end position="177"/>
    </location>
</feature>
<organism evidence="2 3">
    <name type="scientific">Austropuccinia psidii MF-1</name>
    <dbReference type="NCBI Taxonomy" id="1389203"/>
    <lineage>
        <taxon>Eukaryota</taxon>
        <taxon>Fungi</taxon>
        <taxon>Dikarya</taxon>
        <taxon>Basidiomycota</taxon>
        <taxon>Pucciniomycotina</taxon>
        <taxon>Pucciniomycetes</taxon>
        <taxon>Pucciniales</taxon>
        <taxon>Sphaerophragmiaceae</taxon>
        <taxon>Austropuccinia</taxon>
    </lineage>
</organism>
<feature type="non-terminal residue" evidence="2">
    <location>
        <position position="1"/>
    </location>
</feature>
<evidence type="ECO:0000256" key="1">
    <source>
        <dbReference type="SAM" id="MobiDB-lite"/>
    </source>
</evidence>
<accession>A0A9Q3KJG5</accession>
<reference evidence="2" key="1">
    <citation type="submission" date="2021-03" db="EMBL/GenBank/DDBJ databases">
        <title>Draft genome sequence of rust myrtle Austropuccinia psidii MF-1, a brazilian biotype.</title>
        <authorList>
            <person name="Quecine M.C."/>
            <person name="Pachon D.M.R."/>
            <person name="Bonatelli M.L."/>
            <person name="Correr F.H."/>
            <person name="Franceschini L.M."/>
            <person name="Leite T.F."/>
            <person name="Margarido G.R.A."/>
            <person name="Almeida C.A."/>
            <person name="Ferrarezi J.A."/>
            <person name="Labate C.A."/>
        </authorList>
    </citation>
    <scope>NUCLEOTIDE SEQUENCE</scope>
    <source>
        <strain evidence="2">MF-1</strain>
    </source>
</reference>
<comment type="caution">
    <text evidence="2">The sequence shown here is derived from an EMBL/GenBank/DDBJ whole genome shotgun (WGS) entry which is preliminary data.</text>
</comment>
<gene>
    <name evidence="2" type="ORF">O181_121879</name>
</gene>
<dbReference type="AlphaFoldDB" id="A0A9Q3KJG5"/>
<dbReference type="Proteomes" id="UP000765509">
    <property type="component" value="Unassembled WGS sequence"/>
</dbReference>
<proteinExistence type="predicted"/>